<feature type="compositionally biased region" description="Low complexity" evidence="5">
    <location>
        <begin position="603"/>
        <end position="622"/>
    </location>
</feature>
<evidence type="ECO:0000256" key="5">
    <source>
        <dbReference type="SAM" id="MobiDB-lite"/>
    </source>
</evidence>
<feature type="transmembrane region" description="Helical" evidence="6">
    <location>
        <begin position="212"/>
        <end position="235"/>
    </location>
</feature>
<gene>
    <name evidence="7" type="ORF">DAEQUDRAFT_811233</name>
</gene>
<feature type="region of interest" description="Disordered" evidence="5">
    <location>
        <begin position="528"/>
        <end position="667"/>
    </location>
</feature>
<feature type="compositionally biased region" description="Low complexity" evidence="5">
    <location>
        <begin position="774"/>
        <end position="790"/>
    </location>
</feature>
<sequence>MFNIVNGKCWAQTALPEPSLFQNGQLVLATHDIGWIISGAFSIIALLVSFWLIWQHLSWYTNKREQRYIVRILLMVPIYAVITFGSYLYYNHSTALLLVRDCYESVVLTSFFYLLLNYLSHDPEEQKDVFRKFGLSREYDRNARRRGRPPSHWVFPMHFVRWKPEDGLYFLQLMKWGVLQYCVVRPTTTLAAVILNYVGLYCEDSWGPGWGHVYITVIMSISVTIAMYCLLQLYMPVSELLAPQKPILKLFAVKAVVFLTFWQATLISVLETFGVIKDTEYMTADNVATGISAIAECVEMALFALLHVKAYTYTVYCEPSASRPSRLRALVHALNFKETLVELWRGGVYMAHRARGRETDRVARRGAAYESVFGKSRWSVEGGGKAREGTRGGKEAKGRVLGVGMNVEEAYVEGERQWLGLDDEHAYGYGYHSQRAREKSDGLEEQIEKELTTRGYRKRDVKERPSLGAYAPVGQDDARTPPARSRTRAWWRDVYARISRTSADEDPSPDSALDPQSQSFKRVHGYHVPQMSLDDPPPRSAIRAYRDSQRERRPPPPSVLHDLVALDPTPGSPPPLSPIQIPPRASPPRRTDAHRLPPAPATSRDSGASSQGDSSQSRRTSGPRSPRDSDSFLGRAFVNLPEPTTSVEQSSTTTTISPPSSQSHRTQVRLCAEPVVLPRALDVARAPVFEGPAKATAAMAAVVTSSRMAQYKAERARRKAPGLQGVPEDLTFEPSKAGKLDGPRARRMSSPPGRLASSRARRSSRADEPKRRSLGGPVSSVSPTSPASLGRATRYTPRGVPIVLPTPLAPAAGQGSPTPPTSPPRTPFSPPGSLGSPSDADYLRRNMT</sequence>
<dbReference type="EMBL" id="KV429056">
    <property type="protein sequence ID" value="KZT69698.1"/>
    <property type="molecule type" value="Genomic_DNA"/>
</dbReference>
<dbReference type="AlphaFoldDB" id="A0A165QN52"/>
<feature type="compositionally biased region" description="Low complexity" evidence="5">
    <location>
        <begin position="644"/>
        <end position="663"/>
    </location>
</feature>
<feature type="transmembrane region" description="Helical" evidence="6">
    <location>
        <begin position="178"/>
        <end position="200"/>
    </location>
</feature>
<organism evidence="7 8">
    <name type="scientific">Daedalea quercina L-15889</name>
    <dbReference type="NCBI Taxonomy" id="1314783"/>
    <lineage>
        <taxon>Eukaryota</taxon>
        <taxon>Fungi</taxon>
        <taxon>Dikarya</taxon>
        <taxon>Basidiomycota</taxon>
        <taxon>Agaricomycotina</taxon>
        <taxon>Agaricomycetes</taxon>
        <taxon>Polyporales</taxon>
        <taxon>Fomitopsis</taxon>
    </lineage>
</organism>
<dbReference type="Pfam" id="PF03619">
    <property type="entry name" value="Solute_trans_a"/>
    <property type="match status" value="1"/>
</dbReference>
<evidence type="ECO:0000256" key="1">
    <source>
        <dbReference type="ARBA" id="ARBA00004141"/>
    </source>
</evidence>
<feature type="region of interest" description="Disordered" evidence="5">
    <location>
        <begin position="449"/>
        <end position="486"/>
    </location>
</feature>
<reference evidence="7 8" key="1">
    <citation type="journal article" date="2016" name="Mol. Biol. Evol.">
        <title>Comparative Genomics of Early-Diverging Mushroom-Forming Fungi Provides Insights into the Origins of Lignocellulose Decay Capabilities.</title>
        <authorList>
            <person name="Nagy L.G."/>
            <person name="Riley R."/>
            <person name="Tritt A."/>
            <person name="Adam C."/>
            <person name="Daum C."/>
            <person name="Floudas D."/>
            <person name="Sun H."/>
            <person name="Yadav J.S."/>
            <person name="Pangilinan J."/>
            <person name="Larsson K.H."/>
            <person name="Matsuura K."/>
            <person name="Barry K."/>
            <person name="Labutti K."/>
            <person name="Kuo R."/>
            <person name="Ohm R.A."/>
            <person name="Bhattacharya S.S."/>
            <person name="Shirouzu T."/>
            <person name="Yoshinaga Y."/>
            <person name="Martin F.M."/>
            <person name="Grigoriev I.V."/>
            <person name="Hibbett D.S."/>
        </authorList>
    </citation>
    <scope>NUCLEOTIDE SEQUENCE [LARGE SCALE GENOMIC DNA]</scope>
    <source>
        <strain evidence="7 8">L-15889</strain>
    </source>
</reference>
<feature type="transmembrane region" description="Helical" evidence="6">
    <location>
        <begin position="69"/>
        <end position="90"/>
    </location>
</feature>
<accession>A0A165QN52</accession>
<feature type="compositionally biased region" description="Pro residues" evidence="5">
    <location>
        <begin position="570"/>
        <end position="586"/>
    </location>
</feature>
<feature type="transmembrane region" description="Helical" evidence="6">
    <location>
        <begin position="33"/>
        <end position="57"/>
    </location>
</feature>
<feature type="region of interest" description="Disordered" evidence="5">
    <location>
        <begin position="713"/>
        <end position="848"/>
    </location>
</feature>
<protein>
    <submittedName>
        <fullName evidence="7">DUF300-domain-containing protein</fullName>
    </submittedName>
</protein>
<keyword evidence="2 6" id="KW-0812">Transmembrane</keyword>
<evidence type="ECO:0000313" key="7">
    <source>
        <dbReference type="EMBL" id="KZT69698.1"/>
    </source>
</evidence>
<dbReference type="GO" id="GO:0016020">
    <property type="term" value="C:membrane"/>
    <property type="evidence" value="ECO:0007669"/>
    <property type="project" value="UniProtKB-SubCell"/>
</dbReference>
<proteinExistence type="predicted"/>
<dbReference type="STRING" id="1314783.A0A165QN52"/>
<evidence type="ECO:0000256" key="4">
    <source>
        <dbReference type="ARBA" id="ARBA00023136"/>
    </source>
</evidence>
<keyword evidence="3 6" id="KW-1133">Transmembrane helix</keyword>
<dbReference type="Proteomes" id="UP000076727">
    <property type="component" value="Unassembled WGS sequence"/>
</dbReference>
<dbReference type="PANTHER" id="PTHR23423">
    <property type="entry name" value="ORGANIC SOLUTE TRANSPORTER-RELATED"/>
    <property type="match status" value="1"/>
</dbReference>
<feature type="compositionally biased region" description="Pro residues" evidence="5">
    <location>
        <begin position="817"/>
        <end position="830"/>
    </location>
</feature>
<feature type="compositionally biased region" description="Basic and acidic residues" evidence="5">
    <location>
        <begin position="449"/>
        <end position="465"/>
    </location>
</feature>
<evidence type="ECO:0000256" key="2">
    <source>
        <dbReference type="ARBA" id="ARBA00022692"/>
    </source>
</evidence>
<keyword evidence="4 6" id="KW-0472">Membrane</keyword>
<dbReference type="OrthoDB" id="5348404at2759"/>
<evidence type="ECO:0000313" key="8">
    <source>
        <dbReference type="Proteomes" id="UP000076727"/>
    </source>
</evidence>
<evidence type="ECO:0000256" key="6">
    <source>
        <dbReference type="SAM" id="Phobius"/>
    </source>
</evidence>
<comment type="subcellular location">
    <subcellularLocation>
        <location evidence="1">Membrane</location>
        <topology evidence="1">Multi-pass membrane protein</topology>
    </subcellularLocation>
</comment>
<evidence type="ECO:0000256" key="3">
    <source>
        <dbReference type="ARBA" id="ARBA00022989"/>
    </source>
</evidence>
<feature type="compositionally biased region" description="Basic and acidic residues" evidence="5">
    <location>
        <begin position="544"/>
        <end position="554"/>
    </location>
</feature>
<dbReference type="InterPro" id="IPR005178">
    <property type="entry name" value="Ostalpha/TMEM184C"/>
</dbReference>
<keyword evidence="8" id="KW-1185">Reference proteome</keyword>
<name>A0A165QN52_9APHY</name>
<dbReference type="SMART" id="SM01417">
    <property type="entry name" value="Solute_trans_a"/>
    <property type="match status" value="1"/>
</dbReference>